<feature type="compositionally biased region" description="Acidic residues" evidence="3">
    <location>
        <begin position="117"/>
        <end position="130"/>
    </location>
</feature>
<dbReference type="PROSITE" id="PS50118">
    <property type="entry name" value="HMG_BOX_2"/>
    <property type="match status" value="1"/>
</dbReference>
<proteinExistence type="predicted"/>
<keyword evidence="5" id="KW-1185">Reference proteome</keyword>
<feature type="domain" description="HMG box" evidence="4">
    <location>
        <begin position="23"/>
        <end position="87"/>
    </location>
</feature>
<dbReference type="InterPro" id="IPR036910">
    <property type="entry name" value="HMG_box_dom_sf"/>
</dbReference>
<dbReference type="GO" id="GO:0003677">
    <property type="term" value="F:DNA binding"/>
    <property type="evidence" value="ECO:0007669"/>
    <property type="project" value="UniProtKB-UniRule"/>
</dbReference>
<dbReference type="InterPro" id="IPR009071">
    <property type="entry name" value="HMG_box_dom"/>
</dbReference>
<keyword evidence="1 2" id="KW-0238">DNA-binding</keyword>
<dbReference type="PANTHER" id="PTHR48112:SF22">
    <property type="entry name" value="MITOCHONDRIAL TRANSCRIPTION FACTOR A, ISOFORM B"/>
    <property type="match status" value="1"/>
</dbReference>
<sequence>MPKAEKSSVGKKRAATKKDPNAPKRGQSAYMLWLNENRARLTKPGMGVTDVAKAAGAEWRLLTDKTKWEGMAAADKKRYEKDMVSFKAGDFVAPVKKTAAKASEPVQKKRAKKEEKKDDDDEDDDNDDEGASGSPASDGGDESDDD</sequence>
<dbReference type="CDD" id="cd21994">
    <property type="entry name" value="HMG-box_SSRP1-like"/>
    <property type="match status" value="1"/>
</dbReference>
<dbReference type="SMART" id="SM00398">
    <property type="entry name" value="HMG"/>
    <property type="match status" value="1"/>
</dbReference>
<dbReference type="Proteomes" id="UP000887566">
    <property type="component" value="Unplaced"/>
</dbReference>
<dbReference type="Pfam" id="PF00505">
    <property type="entry name" value="HMG_box"/>
    <property type="match status" value="1"/>
</dbReference>
<dbReference type="GO" id="GO:0006357">
    <property type="term" value="P:regulation of transcription by RNA polymerase II"/>
    <property type="evidence" value="ECO:0007669"/>
    <property type="project" value="TreeGrafter"/>
</dbReference>
<feature type="DNA-binding region" description="HMG box" evidence="2">
    <location>
        <begin position="23"/>
        <end position="87"/>
    </location>
</feature>
<name>A0A914UMA8_9BILA</name>
<evidence type="ECO:0000313" key="6">
    <source>
        <dbReference type="WBParaSite" id="PSAMB.scaffold10746size3867.g33567.t1"/>
    </source>
</evidence>
<evidence type="ECO:0000256" key="3">
    <source>
        <dbReference type="SAM" id="MobiDB-lite"/>
    </source>
</evidence>
<dbReference type="AlphaFoldDB" id="A0A914UMA8"/>
<evidence type="ECO:0000256" key="1">
    <source>
        <dbReference type="ARBA" id="ARBA00023125"/>
    </source>
</evidence>
<evidence type="ECO:0000259" key="4">
    <source>
        <dbReference type="PROSITE" id="PS50118"/>
    </source>
</evidence>
<dbReference type="Gene3D" id="1.10.30.10">
    <property type="entry name" value="High mobility group box domain"/>
    <property type="match status" value="1"/>
</dbReference>
<keyword evidence="2" id="KW-0539">Nucleus</keyword>
<dbReference type="WBParaSite" id="PSAMB.scaffold10746size3867.g33567.t1">
    <property type="protein sequence ID" value="PSAMB.scaffold10746size3867.g33567.t1"/>
    <property type="gene ID" value="PSAMB.scaffold10746size3867.g33567"/>
</dbReference>
<evidence type="ECO:0000256" key="2">
    <source>
        <dbReference type="PROSITE-ProRule" id="PRU00267"/>
    </source>
</evidence>
<dbReference type="PANTHER" id="PTHR48112">
    <property type="entry name" value="HIGH MOBILITY GROUP PROTEIN DSP1"/>
    <property type="match status" value="1"/>
</dbReference>
<feature type="region of interest" description="Disordered" evidence="3">
    <location>
        <begin position="93"/>
        <end position="146"/>
    </location>
</feature>
<feature type="region of interest" description="Disordered" evidence="3">
    <location>
        <begin position="1"/>
        <end position="29"/>
    </location>
</feature>
<dbReference type="InterPro" id="IPR050342">
    <property type="entry name" value="HMGB"/>
</dbReference>
<accession>A0A914UMA8</accession>
<reference evidence="6 7" key="1">
    <citation type="submission" date="2022-11" db="UniProtKB">
        <authorList>
            <consortium name="WormBaseParasite"/>
        </authorList>
    </citation>
    <scope>IDENTIFICATION</scope>
</reference>
<evidence type="ECO:0000313" key="5">
    <source>
        <dbReference type="Proteomes" id="UP000887566"/>
    </source>
</evidence>
<dbReference type="WBParaSite" id="PSAMB.scaffold10916size3747.g33724.t1">
    <property type="protein sequence ID" value="PSAMB.scaffold10916size3747.g33724.t1"/>
    <property type="gene ID" value="PSAMB.scaffold10916size3747.g33724"/>
</dbReference>
<evidence type="ECO:0000313" key="7">
    <source>
        <dbReference type="WBParaSite" id="PSAMB.scaffold10916size3747.g33724.t1"/>
    </source>
</evidence>
<dbReference type="SUPFAM" id="SSF47095">
    <property type="entry name" value="HMG-box"/>
    <property type="match status" value="1"/>
</dbReference>
<dbReference type="GO" id="GO:0005634">
    <property type="term" value="C:nucleus"/>
    <property type="evidence" value="ECO:0007669"/>
    <property type="project" value="UniProtKB-UniRule"/>
</dbReference>
<protein>
    <submittedName>
        <fullName evidence="6 7">HMG box domain-containing protein</fullName>
    </submittedName>
</protein>
<organism evidence="5 7">
    <name type="scientific">Plectus sambesii</name>
    <dbReference type="NCBI Taxonomy" id="2011161"/>
    <lineage>
        <taxon>Eukaryota</taxon>
        <taxon>Metazoa</taxon>
        <taxon>Ecdysozoa</taxon>
        <taxon>Nematoda</taxon>
        <taxon>Chromadorea</taxon>
        <taxon>Plectida</taxon>
        <taxon>Plectina</taxon>
        <taxon>Plectoidea</taxon>
        <taxon>Plectidae</taxon>
        <taxon>Plectus</taxon>
    </lineage>
</organism>